<proteinExistence type="inferred from homology"/>
<protein>
    <recommendedName>
        <fullName evidence="3 4">Diaminopimelate epimerase</fullName>
        <shortName evidence="3">DAP epimerase</shortName>
        <ecNumber evidence="3 4">5.1.1.7</ecNumber>
    </recommendedName>
    <alternativeName>
        <fullName evidence="3">PLP-independent amino acid racemase</fullName>
    </alternativeName>
</protein>
<dbReference type="EMBL" id="FQ032821">
    <property type="protein sequence ID" value="CBL87393.1"/>
    <property type="molecule type" value="Genomic_DNA"/>
</dbReference>
<feature type="site" description="Could be important to modulate the pK values of the two catalytic cysteine residues" evidence="3">
    <location>
        <position position="188"/>
    </location>
</feature>
<evidence type="ECO:0000256" key="3">
    <source>
        <dbReference type="HAMAP-Rule" id="MF_00197"/>
    </source>
</evidence>
<comment type="subcellular location">
    <subcellularLocation>
        <location evidence="3">Cytoplasm</location>
    </subcellularLocation>
</comment>
<accession>F4MMN0</accession>
<dbReference type="GO" id="GO:0005829">
    <property type="term" value="C:cytosol"/>
    <property type="evidence" value="ECO:0007669"/>
    <property type="project" value="TreeGrafter"/>
</dbReference>
<comment type="pathway">
    <text evidence="3">Amino-acid biosynthesis; L-lysine biosynthesis via DAP pathway; DL-2,6-diaminopimelate from LL-2,6-diaminopimelate: step 1/1.</text>
</comment>
<organism evidence="5">
    <name type="scientific">uncultured Flavobacteriia bacterium</name>
    <dbReference type="NCBI Taxonomy" id="212695"/>
    <lineage>
        <taxon>Bacteria</taxon>
        <taxon>Pseudomonadati</taxon>
        <taxon>Bacteroidota</taxon>
        <taxon>Flavobacteriia</taxon>
        <taxon>environmental samples</taxon>
    </lineage>
</organism>
<comment type="caution">
    <text evidence="3">Lacks conserved residue(s) required for the propagation of feature annotation.</text>
</comment>
<dbReference type="GO" id="GO:0009089">
    <property type="term" value="P:lysine biosynthetic process via diaminopimelate"/>
    <property type="evidence" value="ECO:0007669"/>
    <property type="project" value="UniProtKB-UniRule"/>
</dbReference>
<dbReference type="SUPFAM" id="SSF54506">
    <property type="entry name" value="Diaminopimelate epimerase-like"/>
    <property type="match status" value="2"/>
</dbReference>
<feature type="binding site" evidence="3">
    <location>
        <position position="170"/>
    </location>
    <ligand>
        <name>substrate</name>
    </ligand>
</feature>
<gene>
    <name evidence="3" type="primary">dapF</name>
    <name evidence="5" type="ORF">S18_812_0015</name>
</gene>
<feature type="binding site" evidence="3">
    <location>
        <position position="65"/>
    </location>
    <ligand>
        <name>substrate</name>
    </ligand>
</feature>
<evidence type="ECO:0000256" key="2">
    <source>
        <dbReference type="ARBA" id="ARBA00023235"/>
    </source>
</evidence>
<dbReference type="InterPro" id="IPR001653">
    <property type="entry name" value="DAP_epimerase_DapF"/>
</dbReference>
<dbReference type="AlphaFoldDB" id="F4MMN0"/>
<sequence length="261" mass="28596">MSINFYKYQATGNDFVIIDNRLKTFTKNNTKLIARLCDRRFGIGADGLILLELADGFDFKMIYYNADGKESSMCGNGGRCIVALAQRLGMIQGSTNFIAVDGLHKATIQGSQVSLKMRDVFKTAKLGGGFVVDTGSPHCVLMRSNLSAVDVQFEGSQLRNSPAFKKEGINVNFVQALSTEHFAVRTYERGVEDETLSCGTGVTAVAIAMHALKKTNKERIDLQTNGGDLEVRFKAENSTYVNVWLSGSAHCVFEGITENHI</sequence>
<dbReference type="PANTHER" id="PTHR31689:SF0">
    <property type="entry name" value="DIAMINOPIMELATE EPIMERASE"/>
    <property type="match status" value="1"/>
</dbReference>
<evidence type="ECO:0000256" key="4">
    <source>
        <dbReference type="NCBIfam" id="TIGR00652"/>
    </source>
</evidence>
<comment type="similarity">
    <text evidence="1 3">Belongs to the diaminopimelate epimerase family.</text>
</comment>
<dbReference type="UniPathway" id="UPA00034">
    <property type="reaction ID" value="UER00025"/>
</dbReference>
<keyword evidence="3" id="KW-0963">Cytoplasm</keyword>
<keyword evidence="2 3" id="KW-0413">Isomerase</keyword>
<feature type="binding site" evidence="3">
    <location>
        <begin position="188"/>
        <end position="189"/>
    </location>
    <ligand>
        <name>substrate</name>
    </ligand>
</feature>
<dbReference type="NCBIfam" id="TIGR00652">
    <property type="entry name" value="DapF"/>
    <property type="match status" value="1"/>
</dbReference>
<dbReference type="Gene3D" id="3.10.310.10">
    <property type="entry name" value="Diaminopimelate Epimerase, Chain A, domain 1"/>
    <property type="match status" value="2"/>
</dbReference>
<feature type="binding site" evidence="3">
    <location>
        <begin position="75"/>
        <end position="76"/>
    </location>
    <ligand>
        <name>substrate</name>
    </ligand>
</feature>
<comment type="function">
    <text evidence="3">Catalyzes the stereoinversion of LL-2,6-diaminopimelate (L,L-DAP) to meso-diaminopimelate (meso-DAP), a precursor of L-lysine and an essential component of the bacterial peptidoglycan.</text>
</comment>
<dbReference type="HAMAP" id="MF_00197">
    <property type="entry name" value="DAP_epimerase"/>
    <property type="match status" value="1"/>
</dbReference>
<feature type="site" description="Could be important to modulate the pK values of the two catalytic cysteine residues" evidence="3">
    <location>
        <position position="138"/>
    </location>
</feature>
<dbReference type="PANTHER" id="PTHR31689">
    <property type="entry name" value="DIAMINOPIMELATE EPIMERASE, CHLOROPLASTIC"/>
    <property type="match status" value="1"/>
</dbReference>
<reference evidence="5" key="2">
    <citation type="journal article" date="2012" name="Environ. Microbiol.">
        <title>Genomic content of uncultured Bacteroidetes from contrasting oceanic provinces in the North Atlantic Ocean.</title>
        <authorList>
            <person name="Gomez-Pereira P.R."/>
            <person name="Schuler M."/>
            <person name="Fuchs B.M."/>
            <person name="Bennke C."/>
            <person name="Teeling H."/>
            <person name="Waldmann J."/>
            <person name="Richter M."/>
            <person name="Barbe V."/>
            <person name="Bataille E."/>
            <person name="Glockner F.O."/>
            <person name="Amann R."/>
        </authorList>
    </citation>
    <scope>NUCLEOTIDE SEQUENCE</scope>
</reference>
<feature type="active site" description="Proton acceptor" evidence="3">
    <location>
        <position position="198"/>
    </location>
</feature>
<reference evidence="5" key="1">
    <citation type="submission" date="2010-05" db="EMBL/GenBank/DDBJ databases">
        <authorList>
            <person name="Genoscope - CEA"/>
        </authorList>
    </citation>
    <scope>NUCLEOTIDE SEQUENCE</scope>
</reference>
<dbReference type="GO" id="GO:0008837">
    <property type="term" value="F:diaminopimelate epimerase activity"/>
    <property type="evidence" value="ECO:0007669"/>
    <property type="project" value="UniProtKB-UniRule"/>
</dbReference>
<dbReference type="EC" id="5.1.1.7" evidence="3 4"/>
<keyword evidence="3" id="KW-0028">Amino-acid biosynthesis</keyword>
<evidence type="ECO:0000256" key="1">
    <source>
        <dbReference type="ARBA" id="ARBA00010219"/>
    </source>
</evidence>
<feature type="active site" description="Proton donor" evidence="3">
    <location>
        <position position="74"/>
    </location>
</feature>
<keyword evidence="3" id="KW-0457">Lysine biosynthesis</keyword>
<name>F4MMN0_9BACT</name>
<comment type="subunit">
    <text evidence="3">Homodimer.</text>
</comment>
<feature type="binding site" evidence="3">
    <location>
        <begin position="199"/>
        <end position="200"/>
    </location>
    <ligand>
        <name>substrate</name>
    </ligand>
</feature>
<evidence type="ECO:0000313" key="5">
    <source>
        <dbReference type="EMBL" id="CBL87393.1"/>
    </source>
</evidence>
<dbReference type="Pfam" id="PF01678">
    <property type="entry name" value="DAP_epimerase"/>
    <property type="match status" value="2"/>
</dbReference>
<feature type="binding site" evidence="3">
    <location>
        <position position="13"/>
    </location>
    <ligand>
        <name>substrate</name>
    </ligand>
</feature>
<comment type="catalytic activity">
    <reaction evidence="3">
        <text>(2S,6S)-2,6-diaminopimelate = meso-2,6-diaminopimelate</text>
        <dbReference type="Rhea" id="RHEA:15393"/>
        <dbReference type="ChEBI" id="CHEBI:57609"/>
        <dbReference type="ChEBI" id="CHEBI:57791"/>
        <dbReference type="EC" id="5.1.1.7"/>
    </reaction>
</comment>